<comment type="subcellular location">
    <subcellularLocation>
        <location evidence="1 10">Cell outer membrane</location>
        <topology evidence="1 10">Multi-pass membrane protein</topology>
    </subcellularLocation>
</comment>
<evidence type="ECO:0000313" key="16">
    <source>
        <dbReference type="EMBL" id="TXG00258.1"/>
    </source>
</evidence>
<evidence type="ECO:0000256" key="4">
    <source>
        <dbReference type="ARBA" id="ARBA00022452"/>
    </source>
</evidence>
<proteinExistence type="inferred from homology"/>
<dbReference type="Pfam" id="PF07715">
    <property type="entry name" value="Plug"/>
    <property type="match status" value="1"/>
</dbReference>
<evidence type="ECO:0000259" key="15">
    <source>
        <dbReference type="Pfam" id="PF07715"/>
    </source>
</evidence>
<feature type="domain" description="TonB-dependent receptor plug" evidence="15">
    <location>
        <begin position="50"/>
        <end position="148"/>
    </location>
</feature>
<dbReference type="PANTHER" id="PTHR40980:SF4">
    <property type="entry name" value="TONB-DEPENDENT RECEPTOR-LIKE BETA-BARREL DOMAIN-CONTAINING PROTEIN"/>
    <property type="match status" value="1"/>
</dbReference>
<keyword evidence="6 11" id="KW-0798">TonB box</keyword>
<dbReference type="InterPro" id="IPR039426">
    <property type="entry name" value="TonB-dep_rcpt-like"/>
</dbReference>
<evidence type="ECO:0000256" key="11">
    <source>
        <dbReference type="RuleBase" id="RU003357"/>
    </source>
</evidence>
<organism evidence="16 17">
    <name type="scientific">Massilia arenae</name>
    <dbReference type="NCBI Taxonomy" id="2603288"/>
    <lineage>
        <taxon>Bacteria</taxon>
        <taxon>Pseudomonadati</taxon>
        <taxon>Pseudomonadota</taxon>
        <taxon>Betaproteobacteria</taxon>
        <taxon>Burkholderiales</taxon>
        <taxon>Oxalobacteraceae</taxon>
        <taxon>Telluria group</taxon>
        <taxon>Massilia</taxon>
    </lineage>
</organism>
<dbReference type="Proteomes" id="UP000321413">
    <property type="component" value="Unassembled WGS sequence"/>
</dbReference>
<gene>
    <name evidence="16" type="ORF">FVD38_09605</name>
</gene>
<evidence type="ECO:0000256" key="2">
    <source>
        <dbReference type="ARBA" id="ARBA00009810"/>
    </source>
</evidence>
<dbReference type="PROSITE" id="PS52016">
    <property type="entry name" value="TONB_DEPENDENT_REC_3"/>
    <property type="match status" value="1"/>
</dbReference>
<keyword evidence="3 10" id="KW-0813">Transport</keyword>
<name>A0A5C7FW72_9BURK</name>
<feature type="chain" id="PRO_5023123980" evidence="13">
    <location>
        <begin position="26"/>
        <end position="722"/>
    </location>
</feature>
<reference evidence="16 17" key="1">
    <citation type="submission" date="2019-08" db="EMBL/GenBank/DDBJ databases">
        <title>Massilia golmudensis sp. nov., isolated from sand in the Qinghai-Tibetan Plateau.</title>
        <authorList>
            <person name="Zhang B."/>
        </authorList>
    </citation>
    <scope>NUCLEOTIDE SEQUENCE [LARGE SCALE GENOMIC DNA]</scope>
    <source>
        <strain evidence="16 17">GEM5</strain>
    </source>
</reference>
<keyword evidence="17" id="KW-1185">Reference proteome</keyword>
<keyword evidence="8 16" id="KW-0675">Receptor</keyword>
<comment type="similarity">
    <text evidence="2 10 11">Belongs to the TonB-dependent receptor family.</text>
</comment>
<evidence type="ECO:0000256" key="3">
    <source>
        <dbReference type="ARBA" id="ARBA00022448"/>
    </source>
</evidence>
<evidence type="ECO:0000256" key="12">
    <source>
        <dbReference type="SAM" id="MobiDB-lite"/>
    </source>
</evidence>
<keyword evidence="9 10" id="KW-0998">Cell outer membrane</keyword>
<protein>
    <submittedName>
        <fullName evidence="16">TonB-dependent receptor</fullName>
    </submittedName>
</protein>
<feature type="signal peptide" evidence="13">
    <location>
        <begin position="1"/>
        <end position="25"/>
    </location>
</feature>
<evidence type="ECO:0000256" key="9">
    <source>
        <dbReference type="ARBA" id="ARBA00023237"/>
    </source>
</evidence>
<dbReference type="InterPro" id="IPR037066">
    <property type="entry name" value="Plug_dom_sf"/>
</dbReference>
<keyword evidence="4 10" id="KW-1134">Transmembrane beta strand</keyword>
<dbReference type="GO" id="GO:0009279">
    <property type="term" value="C:cell outer membrane"/>
    <property type="evidence" value="ECO:0007669"/>
    <property type="project" value="UniProtKB-SubCell"/>
</dbReference>
<comment type="caution">
    <text evidence="16">The sequence shown here is derived from an EMBL/GenBank/DDBJ whole genome shotgun (WGS) entry which is preliminary data.</text>
</comment>
<evidence type="ECO:0000256" key="13">
    <source>
        <dbReference type="SAM" id="SignalP"/>
    </source>
</evidence>
<evidence type="ECO:0000256" key="1">
    <source>
        <dbReference type="ARBA" id="ARBA00004571"/>
    </source>
</evidence>
<evidence type="ECO:0000256" key="7">
    <source>
        <dbReference type="ARBA" id="ARBA00023136"/>
    </source>
</evidence>
<dbReference type="InterPro" id="IPR012910">
    <property type="entry name" value="Plug_dom"/>
</dbReference>
<feature type="region of interest" description="Disordered" evidence="12">
    <location>
        <begin position="29"/>
        <end position="54"/>
    </location>
</feature>
<evidence type="ECO:0000313" key="17">
    <source>
        <dbReference type="Proteomes" id="UP000321413"/>
    </source>
</evidence>
<dbReference type="PANTHER" id="PTHR40980">
    <property type="entry name" value="PLUG DOMAIN-CONTAINING PROTEIN"/>
    <property type="match status" value="1"/>
</dbReference>
<dbReference type="Gene3D" id="2.170.130.10">
    <property type="entry name" value="TonB-dependent receptor, plug domain"/>
    <property type="match status" value="1"/>
</dbReference>
<evidence type="ECO:0000259" key="14">
    <source>
        <dbReference type="Pfam" id="PF00593"/>
    </source>
</evidence>
<sequence>MKTPNRSRRPLSLIILAAFAGPTCAQQEEAGAPVSQVEIKGSSASYDPRRDDTATRTVVGREELSRYGDRSVLDTLKRVPGVTVNTNQARGGEIQMRGLGAGYTQILINGERPPGGFDFDSLSPDVVERIEVLRAATADLSTQSVAGTVNIILRRVAKERERQLKLGMLQSSQFRGPNAALQLSERGEGFAWSLAGDATAERYDRAWSIFEETIAPGGAVALARMTSAPEEGRMRRMNLTPRFEWTLADGDTISLETFVNVNRFRNRTHLSIATAIGQPPPVPDQHNRMRADAEDLRTDLKWTTELDSGATLETKLGLSGENADNTILRRGADPLGVPVTDGWVDSGWRDRGVNSTGKYIRKLENGHAIAAGWDGGVGWRDEMRHERDAIRVFPPGLPLDETFEARVARMAVYAQDEWNITPQWSMYLGLRWEGIRIRASGDSFDATRSSSNVWSPILQTLWKIPDRKGDQLRFAVTRTYKAPDLWNLLPRRQVWENNSATEADFQGNPELKPELAWGVDAGYEHYWAENAMVALRASLRRIEDYTSNRIYFDGYRWIVTPVNDGRAEVRTLELETKFPLASLFAQAPAIDVRAGVSRHWARVKSVPGPDNRLERQTPLSANVGLDYKAGALALGGSAAFTRNGQVRVTANRGYYSEARTDLEAYAAWRFDPKRLVRLSLSNLAHEDSGFEVTYADPVAGVEKRRFDYPGAVRIQANYELKF</sequence>
<evidence type="ECO:0000256" key="8">
    <source>
        <dbReference type="ARBA" id="ARBA00023170"/>
    </source>
</evidence>
<dbReference type="InterPro" id="IPR000531">
    <property type="entry name" value="Beta-barrel_TonB"/>
</dbReference>
<keyword evidence="13" id="KW-0732">Signal</keyword>
<evidence type="ECO:0000256" key="5">
    <source>
        <dbReference type="ARBA" id="ARBA00022692"/>
    </source>
</evidence>
<dbReference type="EMBL" id="VPFD01000008">
    <property type="protein sequence ID" value="TXG00258.1"/>
    <property type="molecule type" value="Genomic_DNA"/>
</dbReference>
<evidence type="ECO:0000256" key="10">
    <source>
        <dbReference type="PROSITE-ProRule" id="PRU01360"/>
    </source>
</evidence>
<dbReference type="SUPFAM" id="SSF56935">
    <property type="entry name" value="Porins"/>
    <property type="match status" value="1"/>
</dbReference>
<dbReference type="Gene3D" id="2.40.170.20">
    <property type="entry name" value="TonB-dependent receptor, beta-barrel domain"/>
    <property type="match status" value="1"/>
</dbReference>
<feature type="domain" description="TonB-dependent receptor-like beta-barrel" evidence="14">
    <location>
        <begin position="252"/>
        <end position="683"/>
    </location>
</feature>
<dbReference type="RefSeq" id="WP_147934608.1">
    <property type="nucleotide sequence ID" value="NZ_VPFD01000008.1"/>
</dbReference>
<dbReference type="InterPro" id="IPR036942">
    <property type="entry name" value="Beta-barrel_TonB_sf"/>
</dbReference>
<keyword evidence="5 10" id="KW-0812">Transmembrane</keyword>
<evidence type="ECO:0000256" key="6">
    <source>
        <dbReference type="ARBA" id="ARBA00023077"/>
    </source>
</evidence>
<accession>A0A5C7FW72</accession>
<keyword evidence="7 10" id="KW-0472">Membrane</keyword>
<dbReference type="AlphaFoldDB" id="A0A5C7FW72"/>
<dbReference type="Pfam" id="PF00593">
    <property type="entry name" value="TonB_dep_Rec_b-barrel"/>
    <property type="match status" value="1"/>
</dbReference>